<dbReference type="InterPro" id="IPR046357">
    <property type="entry name" value="PPIase_dom_sf"/>
</dbReference>
<dbReference type="PROSITE" id="PS50059">
    <property type="entry name" value="FKBP_PPIASE"/>
    <property type="match status" value="1"/>
</dbReference>
<dbReference type="InterPro" id="IPR001179">
    <property type="entry name" value="PPIase_FKBP_dom"/>
</dbReference>
<evidence type="ECO:0000256" key="8">
    <source>
        <dbReference type="ARBA" id="ARBA00037071"/>
    </source>
</evidence>
<evidence type="ECO:0000256" key="6">
    <source>
        <dbReference type="ARBA" id="ARBA00023186"/>
    </source>
</evidence>
<evidence type="ECO:0000256" key="11">
    <source>
        <dbReference type="SAM" id="MobiDB-lite"/>
    </source>
</evidence>
<evidence type="ECO:0000313" key="13">
    <source>
        <dbReference type="EMBL" id="MFD0980101.1"/>
    </source>
</evidence>
<dbReference type="EMBL" id="JBHTJT010000012">
    <property type="protein sequence ID" value="MFD0980101.1"/>
    <property type="molecule type" value="Genomic_DNA"/>
</dbReference>
<comment type="subcellular location">
    <subcellularLocation>
        <location evidence="2">Cytoplasm</location>
    </subcellularLocation>
</comment>
<evidence type="ECO:0000256" key="7">
    <source>
        <dbReference type="ARBA" id="ARBA00023235"/>
    </source>
</evidence>
<dbReference type="EC" id="5.2.1.8" evidence="10"/>
<dbReference type="GO" id="GO:0003755">
    <property type="term" value="F:peptidyl-prolyl cis-trans isomerase activity"/>
    <property type="evidence" value="ECO:0007669"/>
    <property type="project" value="UniProtKB-EC"/>
</dbReference>
<keyword evidence="4" id="KW-0963">Cytoplasm</keyword>
<dbReference type="SUPFAM" id="SSF54534">
    <property type="entry name" value="FKBP-like"/>
    <property type="match status" value="1"/>
</dbReference>
<dbReference type="RefSeq" id="WP_386074434.1">
    <property type="nucleotide sequence ID" value="NZ_JBHTJT010000012.1"/>
</dbReference>
<evidence type="ECO:0000259" key="12">
    <source>
        <dbReference type="PROSITE" id="PS50059"/>
    </source>
</evidence>
<evidence type="ECO:0000256" key="9">
    <source>
        <dbReference type="PROSITE-ProRule" id="PRU00277"/>
    </source>
</evidence>
<comment type="caution">
    <text evidence="13">The sequence shown here is derived from an EMBL/GenBank/DDBJ whole genome shotgun (WGS) entry which is preliminary data.</text>
</comment>
<evidence type="ECO:0000256" key="4">
    <source>
        <dbReference type="ARBA" id="ARBA00022490"/>
    </source>
</evidence>
<protein>
    <recommendedName>
        <fullName evidence="10">Peptidyl-prolyl cis-trans isomerase</fullName>
        <ecNumber evidence="10">5.2.1.8</ecNumber>
    </recommendedName>
</protein>
<organism evidence="13 14">
    <name type="scientific">Tropicimonas aquimaris</name>
    <dbReference type="NCBI Taxonomy" id="914152"/>
    <lineage>
        <taxon>Bacteria</taxon>
        <taxon>Pseudomonadati</taxon>
        <taxon>Pseudomonadota</taxon>
        <taxon>Alphaproteobacteria</taxon>
        <taxon>Rhodobacterales</taxon>
        <taxon>Roseobacteraceae</taxon>
        <taxon>Tropicimonas</taxon>
    </lineage>
</organism>
<keyword evidence="14" id="KW-1185">Reference proteome</keyword>
<comment type="function">
    <text evidence="8">Also involved in hydrogenase metallocenter assembly, probably by participating in the nickel insertion step. This function in hydrogenase biosynthesis requires chaperone activity and the presence of the metal-binding domain, but not PPIase activity.</text>
</comment>
<name>A0ABW3IQ75_9RHOB</name>
<dbReference type="PANTHER" id="PTHR47861">
    <property type="entry name" value="FKBP-TYPE PEPTIDYL-PROLYL CIS-TRANS ISOMERASE SLYD"/>
    <property type="match status" value="1"/>
</dbReference>
<evidence type="ECO:0000256" key="1">
    <source>
        <dbReference type="ARBA" id="ARBA00000971"/>
    </source>
</evidence>
<evidence type="ECO:0000256" key="5">
    <source>
        <dbReference type="ARBA" id="ARBA00023110"/>
    </source>
</evidence>
<sequence>MPQAAKAGDTLRVHYTGRLNDGTVFDASEGREPLEFTVGSGQIISGLDRGVIGMEIGQTREVTVSPDEAYGPRDESRVQAVPREAIPDHIPTEPGTQLSMQTPEGQSIPVVVSNATESHVELDANHPLAGKTLTFDVTLVDIA</sequence>
<evidence type="ECO:0000313" key="14">
    <source>
        <dbReference type="Proteomes" id="UP001597108"/>
    </source>
</evidence>
<proteinExistence type="inferred from homology"/>
<dbReference type="PANTHER" id="PTHR47861:SF3">
    <property type="entry name" value="FKBP-TYPE PEPTIDYL-PROLYL CIS-TRANS ISOMERASE SLYD"/>
    <property type="match status" value="1"/>
</dbReference>
<feature type="region of interest" description="Disordered" evidence="11">
    <location>
        <begin position="83"/>
        <end position="104"/>
    </location>
</feature>
<comment type="similarity">
    <text evidence="3 10">Belongs to the FKBP-type PPIase family.</text>
</comment>
<evidence type="ECO:0000256" key="3">
    <source>
        <dbReference type="ARBA" id="ARBA00006577"/>
    </source>
</evidence>
<keyword evidence="6" id="KW-0143">Chaperone</keyword>
<keyword evidence="7 9" id="KW-0413">Isomerase</keyword>
<gene>
    <name evidence="13" type="ORF">ACFQ2S_10620</name>
</gene>
<evidence type="ECO:0000256" key="10">
    <source>
        <dbReference type="RuleBase" id="RU003915"/>
    </source>
</evidence>
<dbReference type="Pfam" id="PF00254">
    <property type="entry name" value="FKBP_C"/>
    <property type="match status" value="1"/>
</dbReference>
<feature type="compositionally biased region" description="Polar residues" evidence="11">
    <location>
        <begin position="94"/>
        <end position="104"/>
    </location>
</feature>
<accession>A0ABW3IQ75</accession>
<keyword evidence="5 9" id="KW-0697">Rotamase</keyword>
<dbReference type="Proteomes" id="UP001597108">
    <property type="component" value="Unassembled WGS sequence"/>
</dbReference>
<dbReference type="Gene3D" id="3.10.50.40">
    <property type="match status" value="1"/>
</dbReference>
<comment type="catalytic activity">
    <reaction evidence="1 9 10">
        <text>[protein]-peptidylproline (omega=180) = [protein]-peptidylproline (omega=0)</text>
        <dbReference type="Rhea" id="RHEA:16237"/>
        <dbReference type="Rhea" id="RHEA-COMP:10747"/>
        <dbReference type="Rhea" id="RHEA-COMP:10748"/>
        <dbReference type="ChEBI" id="CHEBI:83833"/>
        <dbReference type="ChEBI" id="CHEBI:83834"/>
        <dbReference type="EC" id="5.2.1.8"/>
    </reaction>
</comment>
<feature type="domain" description="PPIase FKBP-type" evidence="12">
    <location>
        <begin position="8"/>
        <end position="85"/>
    </location>
</feature>
<reference evidence="14" key="1">
    <citation type="journal article" date="2019" name="Int. J. Syst. Evol. Microbiol.">
        <title>The Global Catalogue of Microorganisms (GCM) 10K type strain sequencing project: providing services to taxonomists for standard genome sequencing and annotation.</title>
        <authorList>
            <consortium name="The Broad Institute Genomics Platform"/>
            <consortium name="The Broad Institute Genome Sequencing Center for Infectious Disease"/>
            <person name="Wu L."/>
            <person name="Ma J."/>
        </authorList>
    </citation>
    <scope>NUCLEOTIDE SEQUENCE [LARGE SCALE GENOMIC DNA]</scope>
    <source>
        <strain evidence="14">CCUG 60524</strain>
    </source>
</reference>
<evidence type="ECO:0000256" key="2">
    <source>
        <dbReference type="ARBA" id="ARBA00004496"/>
    </source>
</evidence>